<feature type="region of interest" description="Disordered" evidence="1">
    <location>
        <begin position="29"/>
        <end position="53"/>
    </location>
</feature>
<proteinExistence type="predicted"/>
<dbReference type="OMA" id="CKGEIGA"/>
<reference evidence="2 3" key="1">
    <citation type="submission" date="2017-09" db="EMBL/GenBank/DDBJ databases">
        <authorList>
            <consortium name="International Durum Wheat Genome Sequencing Consortium (IDWGSC)"/>
            <person name="Milanesi L."/>
        </authorList>
    </citation>
    <scope>NUCLEOTIDE SEQUENCE [LARGE SCALE GENOMIC DNA]</scope>
    <source>
        <strain evidence="3">cv. Svevo</strain>
    </source>
</reference>
<dbReference type="Proteomes" id="UP000324705">
    <property type="component" value="Chromosome 7A"/>
</dbReference>
<gene>
    <name evidence="2" type="ORF">TRITD_7Av1G275680</name>
</gene>
<evidence type="ECO:0000313" key="2">
    <source>
        <dbReference type="EMBL" id="VAI81752.1"/>
    </source>
</evidence>
<protein>
    <submittedName>
        <fullName evidence="2">Uncharacterized protein</fullName>
    </submittedName>
</protein>
<dbReference type="Gramene" id="TRITD7Av1G275680.1">
    <property type="protein sequence ID" value="TRITD7Av1G275680.1"/>
    <property type="gene ID" value="TRITD7Av1G275680"/>
</dbReference>
<evidence type="ECO:0000256" key="1">
    <source>
        <dbReference type="SAM" id="MobiDB-lite"/>
    </source>
</evidence>
<organism evidence="2 3">
    <name type="scientific">Triticum turgidum subsp. durum</name>
    <name type="common">Durum wheat</name>
    <name type="synonym">Triticum durum</name>
    <dbReference type="NCBI Taxonomy" id="4567"/>
    <lineage>
        <taxon>Eukaryota</taxon>
        <taxon>Viridiplantae</taxon>
        <taxon>Streptophyta</taxon>
        <taxon>Embryophyta</taxon>
        <taxon>Tracheophyta</taxon>
        <taxon>Spermatophyta</taxon>
        <taxon>Magnoliopsida</taxon>
        <taxon>Liliopsida</taxon>
        <taxon>Poales</taxon>
        <taxon>Poaceae</taxon>
        <taxon>BOP clade</taxon>
        <taxon>Pooideae</taxon>
        <taxon>Triticodae</taxon>
        <taxon>Triticeae</taxon>
        <taxon>Triticinae</taxon>
        <taxon>Triticum</taxon>
    </lineage>
</organism>
<dbReference type="EMBL" id="LT934123">
    <property type="protein sequence ID" value="VAI81752.1"/>
    <property type="molecule type" value="Genomic_DNA"/>
</dbReference>
<name>A0A9R0ZPY9_TRITD</name>
<keyword evidence="3" id="KW-1185">Reference proteome</keyword>
<accession>A0A9R0ZPY9</accession>
<feature type="region of interest" description="Disordered" evidence="1">
    <location>
        <begin position="105"/>
        <end position="129"/>
    </location>
</feature>
<sequence length="190" mass="20346">MTACKGEIGAVAARRRDLFVDPATVRAVTKKTRSARRDGHGEAPPSGDGRRLRGPDVVAVLQLAGAGVRGAGVRVPAAAGGGDDYGGGRLWGVIRLSPELGRSLRLDGSANHSSRQNSKRHADRQSRRVDIDREVEDDEVGDQFCIVKRWKWKAAALVGVVYGDGTSFATLHKNQLGTGIPNFYSCTKIN</sequence>
<evidence type="ECO:0000313" key="3">
    <source>
        <dbReference type="Proteomes" id="UP000324705"/>
    </source>
</evidence>
<dbReference type="AlphaFoldDB" id="A0A9R0ZPY9"/>